<sequence>MAASGTTDETALIAALRRGDEAAFRQLVARQQPSMLAFARSFLRDRAAAEEAVQDTWLALIAGIREFEGRSTLKTWSFSVLANIARSKARREGRTVSFTDMGYNDPGVDADRFSGDGTWLSPPGQWSEIDPERIVGGRQTLEHALAAVDALPDNQRAVVTLRDIEGLSATETCSVLDITDANQRILLHRGRTRVRAALEQVLSPPPA</sequence>
<gene>
    <name evidence="7" type="ORF">KD146_15000</name>
</gene>
<feature type="domain" description="RNA polymerase sigma-70 region 2" evidence="5">
    <location>
        <begin position="27"/>
        <end position="95"/>
    </location>
</feature>
<dbReference type="InterPro" id="IPR007627">
    <property type="entry name" value="RNA_pol_sigma70_r2"/>
</dbReference>
<dbReference type="GO" id="GO:0003677">
    <property type="term" value="F:DNA binding"/>
    <property type="evidence" value="ECO:0007669"/>
    <property type="project" value="InterPro"/>
</dbReference>
<name>A0A942E8G1_9HYPH</name>
<dbReference type="Proteomes" id="UP000678281">
    <property type="component" value="Unassembled WGS sequence"/>
</dbReference>
<dbReference type="InterPro" id="IPR039425">
    <property type="entry name" value="RNA_pol_sigma-70-like"/>
</dbReference>
<dbReference type="SUPFAM" id="SSF88659">
    <property type="entry name" value="Sigma3 and sigma4 domains of RNA polymerase sigma factors"/>
    <property type="match status" value="1"/>
</dbReference>
<keyword evidence="8" id="KW-1185">Reference proteome</keyword>
<proteinExistence type="inferred from homology"/>
<evidence type="ECO:0000259" key="6">
    <source>
        <dbReference type="Pfam" id="PF08281"/>
    </source>
</evidence>
<dbReference type="Pfam" id="PF04542">
    <property type="entry name" value="Sigma70_r2"/>
    <property type="match status" value="1"/>
</dbReference>
<comment type="caution">
    <text evidence="7">The sequence shown here is derived from an EMBL/GenBank/DDBJ whole genome shotgun (WGS) entry which is preliminary data.</text>
</comment>
<keyword evidence="2" id="KW-0805">Transcription regulation</keyword>
<evidence type="ECO:0000256" key="1">
    <source>
        <dbReference type="ARBA" id="ARBA00010641"/>
    </source>
</evidence>
<evidence type="ECO:0000313" key="7">
    <source>
        <dbReference type="EMBL" id="MBS3850008.1"/>
    </source>
</evidence>
<evidence type="ECO:0000313" key="8">
    <source>
        <dbReference type="Proteomes" id="UP000678281"/>
    </source>
</evidence>
<dbReference type="Pfam" id="PF08281">
    <property type="entry name" value="Sigma70_r4_2"/>
    <property type="match status" value="1"/>
</dbReference>
<dbReference type="GO" id="GO:0006352">
    <property type="term" value="P:DNA-templated transcription initiation"/>
    <property type="evidence" value="ECO:0007669"/>
    <property type="project" value="InterPro"/>
</dbReference>
<dbReference type="PANTHER" id="PTHR43133:SF53">
    <property type="entry name" value="ECF RNA POLYMERASE SIGMA-E FACTOR"/>
    <property type="match status" value="1"/>
</dbReference>
<evidence type="ECO:0000256" key="2">
    <source>
        <dbReference type="ARBA" id="ARBA00023015"/>
    </source>
</evidence>
<keyword evidence="3" id="KW-0731">Sigma factor</keyword>
<feature type="domain" description="RNA polymerase sigma factor 70 region 4 type 2" evidence="6">
    <location>
        <begin position="145"/>
        <end position="193"/>
    </location>
</feature>
<dbReference type="InterPro" id="IPR014284">
    <property type="entry name" value="RNA_pol_sigma-70_dom"/>
</dbReference>
<dbReference type="GO" id="GO:0016987">
    <property type="term" value="F:sigma factor activity"/>
    <property type="evidence" value="ECO:0007669"/>
    <property type="project" value="UniProtKB-KW"/>
</dbReference>
<dbReference type="Gene3D" id="1.10.1740.10">
    <property type="match status" value="1"/>
</dbReference>
<dbReference type="InterPro" id="IPR036388">
    <property type="entry name" value="WH-like_DNA-bd_sf"/>
</dbReference>
<dbReference type="InterPro" id="IPR013325">
    <property type="entry name" value="RNA_pol_sigma_r2"/>
</dbReference>
<dbReference type="InterPro" id="IPR013249">
    <property type="entry name" value="RNA_pol_sigma70_r4_t2"/>
</dbReference>
<dbReference type="NCBIfam" id="TIGR02937">
    <property type="entry name" value="sigma70-ECF"/>
    <property type="match status" value="1"/>
</dbReference>
<organism evidence="7 8">
    <name type="scientific">Devosia litorisediminis</name>
    <dbReference type="NCBI Taxonomy" id="2829817"/>
    <lineage>
        <taxon>Bacteria</taxon>
        <taxon>Pseudomonadati</taxon>
        <taxon>Pseudomonadota</taxon>
        <taxon>Alphaproteobacteria</taxon>
        <taxon>Hyphomicrobiales</taxon>
        <taxon>Devosiaceae</taxon>
        <taxon>Devosia</taxon>
    </lineage>
</organism>
<protein>
    <submittedName>
        <fullName evidence="7">Sigma-70 family RNA polymerase sigma factor</fullName>
    </submittedName>
</protein>
<comment type="similarity">
    <text evidence="1">Belongs to the sigma-70 factor family. ECF subfamily.</text>
</comment>
<dbReference type="CDD" id="cd06171">
    <property type="entry name" value="Sigma70_r4"/>
    <property type="match status" value="1"/>
</dbReference>
<dbReference type="PANTHER" id="PTHR43133">
    <property type="entry name" value="RNA POLYMERASE ECF-TYPE SIGMA FACTO"/>
    <property type="match status" value="1"/>
</dbReference>
<evidence type="ECO:0000256" key="4">
    <source>
        <dbReference type="ARBA" id="ARBA00023163"/>
    </source>
</evidence>
<dbReference type="InterPro" id="IPR013324">
    <property type="entry name" value="RNA_pol_sigma_r3/r4-like"/>
</dbReference>
<dbReference type="AlphaFoldDB" id="A0A942E8G1"/>
<dbReference type="EMBL" id="JAGXTP010000002">
    <property type="protein sequence ID" value="MBS3850008.1"/>
    <property type="molecule type" value="Genomic_DNA"/>
</dbReference>
<dbReference type="Gene3D" id="1.10.10.10">
    <property type="entry name" value="Winged helix-like DNA-binding domain superfamily/Winged helix DNA-binding domain"/>
    <property type="match status" value="1"/>
</dbReference>
<keyword evidence="4" id="KW-0804">Transcription</keyword>
<evidence type="ECO:0000256" key="3">
    <source>
        <dbReference type="ARBA" id="ARBA00023082"/>
    </source>
</evidence>
<evidence type="ECO:0000259" key="5">
    <source>
        <dbReference type="Pfam" id="PF04542"/>
    </source>
</evidence>
<dbReference type="RefSeq" id="WP_212659622.1">
    <property type="nucleotide sequence ID" value="NZ_JAGXTP010000002.1"/>
</dbReference>
<accession>A0A942E8G1</accession>
<reference evidence="7" key="1">
    <citation type="submission" date="2021-04" db="EMBL/GenBank/DDBJ databases">
        <title>Devosia litorisediminis sp. nov., isolated from a sand dune.</title>
        <authorList>
            <person name="Park S."/>
            <person name="Yoon J.-H."/>
        </authorList>
    </citation>
    <scope>NUCLEOTIDE SEQUENCE</scope>
    <source>
        <strain evidence="7">BSSL-BM10</strain>
    </source>
</reference>
<dbReference type="SUPFAM" id="SSF88946">
    <property type="entry name" value="Sigma2 domain of RNA polymerase sigma factors"/>
    <property type="match status" value="1"/>
</dbReference>